<dbReference type="GO" id="GO:0004888">
    <property type="term" value="F:transmembrane signaling receptor activity"/>
    <property type="evidence" value="ECO:0007669"/>
    <property type="project" value="TreeGrafter"/>
</dbReference>
<dbReference type="PANTHER" id="PTHR11860">
    <property type="entry name" value="POLYMERIC-IMMUNOGLOBULIN RECEPTOR"/>
    <property type="match status" value="1"/>
</dbReference>
<feature type="domain" description="Immunoglobulin" evidence="6">
    <location>
        <begin position="18"/>
        <end position="111"/>
    </location>
</feature>
<evidence type="ECO:0000256" key="5">
    <source>
        <dbReference type="SAM" id="SignalP"/>
    </source>
</evidence>
<dbReference type="EMBL" id="VFJC01000027">
    <property type="protein sequence ID" value="KAB5523749.1"/>
    <property type="molecule type" value="Genomic_DNA"/>
</dbReference>
<dbReference type="InterPro" id="IPR050671">
    <property type="entry name" value="CD300_family_receptors"/>
</dbReference>
<protein>
    <recommendedName>
        <fullName evidence="6">Immunoglobulin domain-containing protein</fullName>
    </recommendedName>
</protein>
<feature type="transmembrane region" description="Helical" evidence="4">
    <location>
        <begin position="233"/>
        <end position="256"/>
    </location>
</feature>
<evidence type="ECO:0000256" key="2">
    <source>
        <dbReference type="ARBA" id="ARBA00022692"/>
    </source>
</evidence>
<evidence type="ECO:0000313" key="8">
    <source>
        <dbReference type="Proteomes" id="UP000327468"/>
    </source>
</evidence>
<feature type="chain" id="PRO_5024440421" description="Immunoglobulin domain-containing protein" evidence="5">
    <location>
        <begin position="19"/>
        <end position="299"/>
    </location>
</feature>
<organism evidence="7 8">
    <name type="scientific">Pangasianodon hypophthalmus</name>
    <name type="common">Striped catfish</name>
    <name type="synonym">Helicophagus hypophthalmus</name>
    <dbReference type="NCBI Taxonomy" id="310915"/>
    <lineage>
        <taxon>Eukaryota</taxon>
        <taxon>Metazoa</taxon>
        <taxon>Chordata</taxon>
        <taxon>Craniata</taxon>
        <taxon>Vertebrata</taxon>
        <taxon>Euteleostomi</taxon>
        <taxon>Actinopterygii</taxon>
        <taxon>Neopterygii</taxon>
        <taxon>Teleostei</taxon>
        <taxon>Ostariophysi</taxon>
        <taxon>Siluriformes</taxon>
        <taxon>Pangasiidae</taxon>
        <taxon>Pangasianodon</taxon>
    </lineage>
</organism>
<evidence type="ECO:0000256" key="3">
    <source>
        <dbReference type="ARBA" id="ARBA00023136"/>
    </source>
</evidence>
<dbReference type="SUPFAM" id="SSF48726">
    <property type="entry name" value="Immunoglobulin"/>
    <property type="match status" value="2"/>
</dbReference>
<comment type="caution">
    <text evidence="7">The sequence shown here is derived from an EMBL/GenBank/DDBJ whole genome shotgun (WGS) entry which is preliminary data.</text>
</comment>
<dbReference type="PANTHER" id="PTHR11860:SF118">
    <property type="entry name" value="CMRF35-LIKE MOLECULE 3-RELATED"/>
    <property type="match status" value="1"/>
</dbReference>
<dbReference type="Pfam" id="PF07686">
    <property type="entry name" value="V-set"/>
    <property type="match status" value="2"/>
</dbReference>
<dbReference type="InterPro" id="IPR003599">
    <property type="entry name" value="Ig_sub"/>
</dbReference>
<sequence>MKILLLITFYLISGPVGCVDVPGYKGGRVKIYCIPQTAVYFCKFKTQTKCEYLIEAQEQNKWINKDRFSLYHSTGSLTLIFRNLSLQDAGMYRCGETRAMTWSRDINLKVNSDPCCSGTRTVTGYLGQTVTIRCSYPVEFEKNSKHFYKRTGDYEHEVIYTNGREQYQDGRFSISDDRRNKVFSVNISDVREDDGGVYFCTVWKTEESIGYYSFFTKVHLHVTDDTDRPQTGFSFIITVCASVTLLLLIGGSVLVYKLKKRKTRDSASISQRTEGSHTVSNNLLCCSEKQHVYKCKGHT</sequence>
<dbReference type="Gene3D" id="2.60.40.10">
    <property type="entry name" value="Immunoglobulins"/>
    <property type="match status" value="2"/>
</dbReference>
<keyword evidence="8" id="KW-1185">Reference proteome</keyword>
<gene>
    <name evidence="7" type="ORF">PHYPO_G00156030</name>
</gene>
<dbReference type="SMART" id="SM00409">
    <property type="entry name" value="IG"/>
    <property type="match status" value="2"/>
</dbReference>
<reference evidence="7 8" key="1">
    <citation type="submission" date="2019-06" db="EMBL/GenBank/DDBJ databases">
        <title>A chromosome-scale genome assembly of the striped catfish, Pangasianodon hypophthalmus.</title>
        <authorList>
            <person name="Wen M."/>
            <person name="Zahm M."/>
            <person name="Roques C."/>
            <person name="Cabau C."/>
            <person name="Klopp C."/>
            <person name="Donnadieu C."/>
            <person name="Jouanno E."/>
            <person name="Avarre J.-C."/>
            <person name="Campet M."/>
            <person name="Ha T.T.T."/>
            <person name="Dugue R."/>
            <person name="Lampietro C."/>
            <person name="Louis A."/>
            <person name="Herpin A."/>
            <person name="Echchiki A."/>
            <person name="Berthelot C."/>
            <person name="Parey E."/>
            <person name="Roest-Crollius H."/>
            <person name="Braasch I."/>
            <person name="Postlethwait J."/>
            <person name="Bobe J."/>
            <person name="Montfort J."/>
            <person name="Bouchez O."/>
            <person name="Begum T."/>
            <person name="Schartl M."/>
            <person name="Guiguen Y."/>
        </authorList>
    </citation>
    <scope>NUCLEOTIDE SEQUENCE [LARGE SCALE GENOMIC DNA]</scope>
    <source>
        <strain evidence="7 8">Indonesia</strain>
        <tissue evidence="7">Blood</tissue>
    </source>
</reference>
<dbReference type="GO" id="GO:0005886">
    <property type="term" value="C:plasma membrane"/>
    <property type="evidence" value="ECO:0007669"/>
    <property type="project" value="TreeGrafter"/>
</dbReference>
<keyword evidence="5" id="KW-0732">Signal</keyword>
<proteinExistence type="predicted"/>
<dbReference type="InterPro" id="IPR013783">
    <property type="entry name" value="Ig-like_fold"/>
</dbReference>
<keyword evidence="2 4" id="KW-0812">Transmembrane</keyword>
<dbReference type="InterPro" id="IPR036179">
    <property type="entry name" value="Ig-like_dom_sf"/>
</dbReference>
<keyword evidence="4" id="KW-1133">Transmembrane helix</keyword>
<feature type="domain" description="Immunoglobulin" evidence="6">
    <location>
        <begin position="119"/>
        <end position="223"/>
    </location>
</feature>
<evidence type="ECO:0000259" key="6">
    <source>
        <dbReference type="SMART" id="SM00409"/>
    </source>
</evidence>
<dbReference type="Proteomes" id="UP000327468">
    <property type="component" value="Chromosome 26"/>
</dbReference>
<evidence type="ECO:0000313" key="7">
    <source>
        <dbReference type="EMBL" id="KAB5523749.1"/>
    </source>
</evidence>
<accession>A0A5N5JX36</accession>
<dbReference type="AlphaFoldDB" id="A0A5N5JX36"/>
<feature type="signal peptide" evidence="5">
    <location>
        <begin position="1"/>
        <end position="18"/>
    </location>
</feature>
<keyword evidence="3 4" id="KW-0472">Membrane</keyword>
<evidence type="ECO:0000256" key="4">
    <source>
        <dbReference type="SAM" id="Phobius"/>
    </source>
</evidence>
<comment type="subcellular location">
    <subcellularLocation>
        <location evidence="1">Membrane</location>
    </subcellularLocation>
</comment>
<name>A0A5N5JX36_PANHP</name>
<dbReference type="InterPro" id="IPR013106">
    <property type="entry name" value="Ig_V-set"/>
</dbReference>
<evidence type="ECO:0000256" key="1">
    <source>
        <dbReference type="ARBA" id="ARBA00004370"/>
    </source>
</evidence>